<feature type="region of interest" description="Disordered" evidence="1">
    <location>
        <begin position="1"/>
        <end position="44"/>
    </location>
</feature>
<dbReference type="AlphaFoldDB" id="A0A4Z2G6H7"/>
<keyword evidence="3" id="KW-1185">Reference proteome</keyword>
<evidence type="ECO:0000313" key="2">
    <source>
        <dbReference type="EMBL" id="TNN48851.1"/>
    </source>
</evidence>
<feature type="compositionally biased region" description="Low complexity" evidence="1">
    <location>
        <begin position="24"/>
        <end position="34"/>
    </location>
</feature>
<proteinExistence type="predicted"/>
<gene>
    <name evidence="2" type="ORF">EYF80_040927</name>
</gene>
<protein>
    <submittedName>
        <fullName evidence="2">Uncharacterized protein</fullName>
    </submittedName>
</protein>
<name>A0A4Z2G6H7_9TELE</name>
<comment type="caution">
    <text evidence="2">The sequence shown here is derived from an EMBL/GenBank/DDBJ whole genome shotgun (WGS) entry which is preliminary data.</text>
</comment>
<evidence type="ECO:0000256" key="1">
    <source>
        <dbReference type="SAM" id="MobiDB-lite"/>
    </source>
</evidence>
<dbReference type="EMBL" id="SRLO01000679">
    <property type="protein sequence ID" value="TNN48851.1"/>
    <property type="molecule type" value="Genomic_DNA"/>
</dbReference>
<accession>A0A4Z2G6H7</accession>
<evidence type="ECO:0000313" key="3">
    <source>
        <dbReference type="Proteomes" id="UP000314294"/>
    </source>
</evidence>
<reference evidence="2 3" key="1">
    <citation type="submission" date="2019-03" db="EMBL/GenBank/DDBJ databases">
        <title>First draft genome of Liparis tanakae, snailfish: a comprehensive survey of snailfish specific genes.</title>
        <authorList>
            <person name="Kim W."/>
            <person name="Song I."/>
            <person name="Jeong J.-H."/>
            <person name="Kim D."/>
            <person name="Kim S."/>
            <person name="Ryu S."/>
            <person name="Song J.Y."/>
            <person name="Lee S.K."/>
        </authorList>
    </citation>
    <scope>NUCLEOTIDE SEQUENCE [LARGE SCALE GENOMIC DNA]</scope>
    <source>
        <tissue evidence="2">Muscle</tissue>
    </source>
</reference>
<dbReference type="Proteomes" id="UP000314294">
    <property type="component" value="Unassembled WGS sequence"/>
</dbReference>
<sequence length="64" mass="6843">MMRPISCSGVSAGGWGSLSDEPTAGPAGALGPLARPSEDRRDDMLRSIVHERAESRNGRNIKKH</sequence>
<organism evidence="2 3">
    <name type="scientific">Liparis tanakae</name>
    <name type="common">Tanaka's snailfish</name>
    <dbReference type="NCBI Taxonomy" id="230148"/>
    <lineage>
        <taxon>Eukaryota</taxon>
        <taxon>Metazoa</taxon>
        <taxon>Chordata</taxon>
        <taxon>Craniata</taxon>
        <taxon>Vertebrata</taxon>
        <taxon>Euteleostomi</taxon>
        <taxon>Actinopterygii</taxon>
        <taxon>Neopterygii</taxon>
        <taxon>Teleostei</taxon>
        <taxon>Neoteleostei</taxon>
        <taxon>Acanthomorphata</taxon>
        <taxon>Eupercaria</taxon>
        <taxon>Perciformes</taxon>
        <taxon>Cottioidei</taxon>
        <taxon>Cottales</taxon>
        <taxon>Liparidae</taxon>
        <taxon>Liparis</taxon>
    </lineage>
</organism>